<dbReference type="InterPro" id="IPR002347">
    <property type="entry name" value="SDR_fam"/>
</dbReference>
<dbReference type="Pfam" id="PF00106">
    <property type="entry name" value="adh_short"/>
    <property type="match status" value="1"/>
</dbReference>
<sequence length="321" mass="35419">MPPPRIIFYLSAGGVAVGSIVLFKELLGGSNYSGPEMLEGKTVIVTGSNTGIGRETALELARRKARVIMACRNLTKCKLARKEIIAETLNRNVVCRECDLSSFESIRQFAARICAKESTVDILINNAGVMRCPRTLSKDGIELQLATNHLGHFLLTMLLLDKITASENGRIVNVSSIAHMRGSINFDDLNSEKNYDPSSAYDQSKLANVMFTLRLAKELQGTGVTCSAVHPGLVNTEIGRHMSVYKSWLSLLFLRPFLWLFLKTPRQGAQTTLYAVLSPDATKSGAYYSDQREATPAASALDEAAQERLWQTSLKWTRLQT</sequence>
<keyword evidence="1" id="KW-0560">Oxidoreductase</keyword>
<dbReference type="PRINTS" id="PR00080">
    <property type="entry name" value="SDRFAMILY"/>
</dbReference>
<dbReference type="RefSeq" id="XP_018011767.1">
    <property type="nucleotide sequence ID" value="XM_018156278.2"/>
</dbReference>
<evidence type="ECO:0000256" key="1">
    <source>
        <dbReference type="ARBA" id="ARBA00023002"/>
    </source>
</evidence>
<dbReference type="Proteomes" id="UP000694843">
    <property type="component" value="Unplaced"/>
</dbReference>
<protein>
    <submittedName>
        <fullName evidence="5 6">Retinol dehydrogenase 13</fullName>
    </submittedName>
</protein>
<dbReference type="InterPro" id="IPR036291">
    <property type="entry name" value="NAD(P)-bd_dom_sf"/>
</dbReference>
<keyword evidence="4" id="KW-1185">Reference proteome</keyword>
<reference evidence="5 6" key="4">
    <citation type="submission" date="2025-04" db="UniProtKB">
        <authorList>
            <consortium name="RefSeq"/>
        </authorList>
    </citation>
    <scope>IDENTIFICATION</scope>
    <source>
        <tissue evidence="5 6">Whole organism</tissue>
    </source>
</reference>
<evidence type="ECO:0000313" key="6">
    <source>
        <dbReference type="RefSeq" id="XP_018011768.1"/>
    </source>
</evidence>
<dbReference type="EMBL" id="JQDR03005386">
    <property type="protein sequence ID" value="KAA0201513.1"/>
    <property type="molecule type" value="Genomic_DNA"/>
</dbReference>
<dbReference type="PANTHER" id="PTHR43157">
    <property type="entry name" value="PHOSPHATIDYLINOSITOL-GLYCAN BIOSYNTHESIS CLASS F PROTEIN-RELATED"/>
    <property type="match status" value="1"/>
</dbReference>
<proteinExistence type="inferred from homology"/>
<accession>A0A6A0H6Z7</accession>
<comment type="similarity">
    <text evidence="2">Belongs to the short-chain dehydrogenases/reductases (SDR) family.</text>
</comment>
<dbReference type="GeneID" id="108668994"/>
<name>A0A6A0H6Z7_HYAAZ</name>
<dbReference type="PRINTS" id="PR00081">
    <property type="entry name" value="GDHRDH"/>
</dbReference>
<gene>
    <name evidence="5 6 7" type="primary">LOC108668994</name>
    <name evidence="3" type="ORF">HAZT_HAZT005400</name>
</gene>
<dbReference type="AlphaFoldDB" id="A0A6A0H6Z7"/>
<dbReference type="Gene3D" id="3.40.50.720">
    <property type="entry name" value="NAD(P)-binding Rossmann-like Domain"/>
    <property type="match status" value="1"/>
</dbReference>
<reference evidence="3" key="1">
    <citation type="submission" date="2014-08" db="EMBL/GenBank/DDBJ databases">
        <authorList>
            <person name="Murali S."/>
            <person name="Richards S."/>
            <person name="Bandaranaike D."/>
            <person name="Bellair M."/>
            <person name="Blankenburg K."/>
            <person name="Chao H."/>
            <person name="Dinh H."/>
            <person name="Doddapaneni H."/>
            <person name="Dugan-Rocha S."/>
            <person name="Elkadiri S."/>
            <person name="Gnanaolivu R."/>
            <person name="Hughes D."/>
            <person name="Lee S."/>
            <person name="Li M."/>
            <person name="Ming W."/>
            <person name="Munidasa M."/>
            <person name="Muniz J."/>
            <person name="Nguyen L."/>
            <person name="Osuji N."/>
            <person name="Pu L.-L."/>
            <person name="Puazo M."/>
            <person name="Skinner E."/>
            <person name="Qu C."/>
            <person name="Quiroz J."/>
            <person name="Raj R."/>
            <person name="Weissenberger G."/>
            <person name="Xin Y."/>
            <person name="Zou X."/>
            <person name="Han Y."/>
            <person name="Worley K."/>
            <person name="Muzny D."/>
            <person name="Gibbs R."/>
        </authorList>
    </citation>
    <scope>NUCLEOTIDE SEQUENCE</scope>
    <source>
        <strain evidence="3">HAZT.00-mixed</strain>
        <tissue evidence="3">Whole organism</tissue>
    </source>
</reference>
<evidence type="ECO:0000256" key="2">
    <source>
        <dbReference type="RuleBase" id="RU000363"/>
    </source>
</evidence>
<evidence type="ECO:0000313" key="7">
    <source>
        <dbReference type="RefSeq" id="XP_047736393.1"/>
    </source>
</evidence>
<dbReference type="RefSeq" id="XP_018011768.1">
    <property type="nucleotide sequence ID" value="XM_018156279.2"/>
</dbReference>
<dbReference type="KEGG" id="hazt:108668994"/>
<organism evidence="3">
    <name type="scientific">Hyalella azteca</name>
    <name type="common">Amphipod</name>
    <dbReference type="NCBI Taxonomy" id="294128"/>
    <lineage>
        <taxon>Eukaryota</taxon>
        <taxon>Metazoa</taxon>
        <taxon>Ecdysozoa</taxon>
        <taxon>Arthropoda</taxon>
        <taxon>Crustacea</taxon>
        <taxon>Multicrustacea</taxon>
        <taxon>Malacostraca</taxon>
        <taxon>Eumalacostraca</taxon>
        <taxon>Peracarida</taxon>
        <taxon>Amphipoda</taxon>
        <taxon>Senticaudata</taxon>
        <taxon>Talitrida</taxon>
        <taxon>Talitroidea</taxon>
        <taxon>Hyalellidae</taxon>
        <taxon>Hyalella</taxon>
    </lineage>
</organism>
<dbReference type="GO" id="GO:0016491">
    <property type="term" value="F:oxidoreductase activity"/>
    <property type="evidence" value="ECO:0007669"/>
    <property type="project" value="UniProtKB-KW"/>
</dbReference>
<evidence type="ECO:0000313" key="5">
    <source>
        <dbReference type="RefSeq" id="XP_018011767.1"/>
    </source>
</evidence>
<reference evidence="3" key="3">
    <citation type="submission" date="2019-06" db="EMBL/GenBank/DDBJ databases">
        <authorList>
            <person name="Poynton C."/>
            <person name="Hasenbein S."/>
            <person name="Benoit J.B."/>
            <person name="Sepulveda M.S."/>
            <person name="Poelchau M.F."/>
            <person name="Murali S.C."/>
            <person name="Chen S."/>
            <person name="Glastad K.M."/>
            <person name="Werren J.H."/>
            <person name="Vineis J.H."/>
            <person name="Bowen J.L."/>
            <person name="Friedrich M."/>
            <person name="Jones J."/>
            <person name="Robertson H.M."/>
            <person name="Feyereisen R."/>
            <person name="Mechler-Hickson A."/>
            <person name="Mathers N."/>
            <person name="Lee C.E."/>
            <person name="Colbourne J.K."/>
            <person name="Biales A."/>
            <person name="Johnston J.S."/>
            <person name="Wellborn G.A."/>
            <person name="Rosendale A.J."/>
            <person name="Cridge A.G."/>
            <person name="Munoz-Torres M.C."/>
            <person name="Bain P.A."/>
            <person name="Manny A.R."/>
            <person name="Major K.M."/>
            <person name="Lambert F.N."/>
            <person name="Vulpe C.D."/>
            <person name="Tuck P."/>
            <person name="Blalock B.J."/>
            <person name="Lin Y.-Y."/>
            <person name="Smith M.E."/>
            <person name="Ochoa-Acuna H."/>
            <person name="Chen M.-J.M."/>
            <person name="Childers C.P."/>
            <person name="Qu J."/>
            <person name="Dugan S."/>
            <person name="Lee S.L."/>
            <person name="Chao H."/>
            <person name="Dinh H."/>
            <person name="Han Y."/>
            <person name="Doddapaneni H."/>
            <person name="Worley K.C."/>
            <person name="Muzny D.M."/>
            <person name="Gibbs R.A."/>
            <person name="Richards S."/>
        </authorList>
    </citation>
    <scope>NUCLEOTIDE SEQUENCE</scope>
    <source>
        <strain evidence="3">HAZT.00-mixed</strain>
        <tissue evidence="3">Whole organism</tissue>
    </source>
</reference>
<evidence type="ECO:0000313" key="4">
    <source>
        <dbReference type="Proteomes" id="UP000694843"/>
    </source>
</evidence>
<dbReference type="SUPFAM" id="SSF51735">
    <property type="entry name" value="NAD(P)-binding Rossmann-fold domains"/>
    <property type="match status" value="1"/>
</dbReference>
<dbReference type="RefSeq" id="XP_047736393.1">
    <property type="nucleotide sequence ID" value="XM_047880437.1"/>
</dbReference>
<evidence type="ECO:0000313" key="3">
    <source>
        <dbReference type="EMBL" id="KAA0201513.1"/>
    </source>
</evidence>
<dbReference type="Proteomes" id="UP000711488">
    <property type="component" value="Unassembled WGS sequence"/>
</dbReference>
<dbReference type="PANTHER" id="PTHR43157:SF31">
    <property type="entry name" value="PHOSPHATIDYLINOSITOL-GLYCAN BIOSYNTHESIS CLASS F PROTEIN"/>
    <property type="match status" value="1"/>
</dbReference>
<dbReference type="OrthoDB" id="191139at2759"/>
<reference evidence="3" key="2">
    <citation type="journal article" date="2018" name="Environ. Sci. Technol.">
        <title>The Toxicogenome of Hyalella azteca: A Model for Sediment Ecotoxicology and Evolutionary Toxicology.</title>
        <authorList>
            <person name="Poynton H.C."/>
            <person name="Hasenbein S."/>
            <person name="Benoit J.B."/>
            <person name="Sepulveda M.S."/>
            <person name="Poelchau M.F."/>
            <person name="Hughes D.S.T."/>
            <person name="Murali S.C."/>
            <person name="Chen S."/>
            <person name="Glastad K.M."/>
            <person name="Goodisman M.A.D."/>
            <person name="Werren J.H."/>
            <person name="Vineis J.H."/>
            <person name="Bowen J.L."/>
            <person name="Friedrich M."/>
            <person name="Jones J."/>
            <person name="Robertson H.M."/>
            <person name="Feyereisen R."/>
            <person name="Mechler-Hickson A."/>
            <person name="Mathers N."/>
            <person name="Lee C.E."/>
            <person name="Colbourne J.K."/>
            <person name="Biales A."/>
            <person name="Johnston J.S."/>
            <person name="Wellborn G.A."/>
            <person name="Rosendale A.J."/>
            <person name="Cridge A.G."/>
            <person name="Munoz-Torres M.C."/>
            <person name="Bain P.A."/>
            <person name="Manny A.R."/>
            <person name="Major K.M."/>
            <person name="Lambert F.N."/>
            <person name="Vulpe C.D."/>
            <person name="Tuck P."/>
            <person name="Blalock B.J."/>
            <person name="Lin Y.Y."/>
            <person name="Smith M.E."/>
            <person name="Ochoa-Acuna H."/>
            <person name="Chen M.M."/>
            <person name="Childers C.P."/>
            <person name="Qu J."/>
            <person name="Dugan S."/>
            <person name="Lee S.L."/>
            <person name="Chao H."/>
            <person name="Dinh H."/>
            <person name="Han Y."/>
            <person name="Doddapaneni H."/>
            <person name="Worley K.C."/>
            <person name="Muzny D.M."/>
            <person name="Gibbs R.A."/>
            <person name="Richards S."/>
        </authorList>
    </citation>
    <scope>NUCLEOTIDE SEQUENCE</scope>
    <source>
        <strain evidence="3">HAZT.00-mixed</strain>
        <tissue evidence="3">Whole organism</tissue>
    </source>
</reference>
<dbReference type="OMA" id="EGIWSKY"/>